<dbReference type="Gene3D" id="2.40.170.20">
    <property type="entry name" value="TonB-dependent receptor, beta-barrel domain"/>
    <property type="match status" value="1"/>
</dbReference>
<keyword evidence="13" id="KW-0675">Receptor</keyword>
<reference evidence="14" key="1">
    <citation type="journal article" date="2018" name="Front. Microbiol.">
        <title>Genome-Based Analysis Reveals the Taxonomy and Diversity of the Family Idiomarinaceae.</title>
        <authorList>
            <person name="Liu Y."/>
            <person name="Lai Q."/>
            <person name="Shao Z."/>
        </authorList>
    </citation>
    <scope>NUCLEOTIDE SEQUENCE [LARGE SCALE GENOMIC DNA]</scope>
    <source>
        <strain evidence="14">c121</strain>
    </source>
</reference>
<dbReference type="PANTHER" id="PTHR47234:SF2">
    <property type="entry name" value="TONB-DEPENDENT RECEPTOR"/>
    <property type="match status" value="1"/>
</dbReference>
<organism evidence="13 14">
    <name type="scientific">Pseudidiomarina sediminum</name>
    <dbReference type="NCBI Taxonomy" id="431675"/>
    <lineage>
        <taxon>Bacteria</taxon>
        <taxon>Pseudomonadati</taxon>
        <taxon>Pseudomonadota</taxon>
        <taxon>Gammaproteobacteria</taxon>
        <taxon>Alteromonadales</taxon>
        <taxon>Idiomarinaceae</taxon>
        <taxon>Pseudidiomarina</taxon>
    </lineage>
</organism>
<feature type="signal peptide" evidence="10">
    <location>
        <begin position="1"/>
        <end position="30"/>
    </location>
</feature>
<evidence type="ECO:0000256" key="4">
    <source>
        <dbReference type="ARBA" id="ARBA00022692"/>
    </source>
</evidence>
<dbReference type="PROSITE" id="PS52016">
    <property type="entry name" value="TONB_DEPENDENT_REC_3"/>
    <property type="match status" value="1"/>
</dbReference>
<name>A0A432Z9A8_9GAMM</name>
<keyword evidence="5 9" id="KW-0798">TonB box</keyword>
<feature type="domain" description="TonB-dependent receptor-like beta-barrel" evidence="11">
    <location>
        <begin position="334"/>
        <end position="877"/>
    </location>
</feature>
<evidence type="ECO:0000259" key="11">
    <source>
        <dbReference type="Pfam" id="PF00593"/>
    </source>
</evidence>
<dbReference type="Pfam" id="PF00593">
    <property type="entry name" value="TonB_dep_Rec_b-barrel"/>
    <property type="match status" value="1"/>
</dbReference>
<comment type="subcellular location">
    <subcellularLocation>
        <location evidence="1 8">Cell outer membrane</location>
        <topology evidence="1 8">Multi-pass membrane protein</topology>
    </subcellularLocation>
</comment>
<dbReference type="STRING" id="1122124.GCA_000423165_00683"/>
<dbReference type="Gene3D" id="2.170.130.10">
    <property type="entry name" value="TonB-dependent receptor, plug domain"/>
    <property type="match status" value="1"/>
</dbReference>
<accession>A0A432Z9A8</accession>
<comment type="similarity">
    <text evidence="8 9">Belongs to the TonB-dependent receptor family.</text>
</comment>
<evidence type="ECO:0000256" key="2">
    <source>
        <dbReference type="ARBA" id="ARBA00022448"/>
    </source>
</evidence>
<dbReference type="InterPro" id="IPR000531">
    <property type="entry name" value="Beta-barrel_TonB"/>
</dbReference>
<dbReference type="PANTHER" id="PTHR47234">
    <property type="match status" value="1"/>
</dbReference>
<evidence type="ECO:0000256" key="3">
    <source>
        <dbReference type="ARBA" id="ARBA00022452"/>
    </source>
</evidence>
<feature type="chain" id="PRO_5019063880" evidence="10">
    <location>
        <begin position="31"/>
        <end position="914"/>
    </location>
</feature>
<dbReference type="Proteomes" id="UP000287022">
    <property type="component" value="Unassembled WGS sequence"/>
</dbReference>
<protein>
    <submittedName>
        <fullName evidence="13">TonB-dependent receptor</fullName>
    </submittedName>
</protein>
<evidence type="ECO:0000256" key="8">
    <source>
        <dbReference type="PROSITE-ProRule" id="PRU01360"/>
    </source>
</evidence>
<dbReference type="RefSeq" id="WP_026861718.1">
    <property type="nucleotide sequence ID" value="NZ_JAHVIQ010000001.1"/>
</dbReference>
<dbReference type="InterPro" id="IPR012910">
    <property type="entry name" value="Plug_dom"/>
</dbReference>
<evidence type="ECO:0000256" key="9">
    <source>
        <dbReference type="RuleBase" id="RU003357"/>
    </source>
</evidence>
<keyword evidence="2 8" id="KW-0813">Transport</keyword>
<keyword evidence="10" id="KW-0732">Signal</keyword>
<evidence type="ECO:0000256" key="1">
    <source>
        <dbReference type="ARBA" id="ARBA00004571"/>
    </source>
</evidence>
<keyword evidence="7 8" id="KW-0998">Cell outer membrane</keyword>
<keyword evidence="14" id="KW-1185">Reference proteome</keyword>
<evidence type="ECO:0000259" key="12">
    <source>
        <dbReference type="Pfam" id="PF07715"/>
    </source>
</evidence>
<evidence type="ECO:0000256" key="10">
    <source>
        <dbReference type="SAM" id="SignalP"/>
    </source>
</evidence>
<sequence length="914" mass="99524">MYTNNKLTKSIRLALMFGGASLAMTGTAVAQDQSADGADDEAQERIQVTGSRIKRTDMESASPISVFTAAEIEASGFPTLEKFVQSLPSVNGAAQGSNVNNGSNGSATVSLRGLGSGRTLLLVNGRRTAFSDMNSIPMAYVERIEVLRDGASSMYGSDAIAGVVNFITKRDFEGAEVTAQYDLTGEGDGEQTRVAATIGTSSSRGNVVLALEYTNRNSIWQGDRDFSACPLFDDGEGGVFCGGSGTSEMGTWSTVSDNYKGYVVDPKTGEIRPFNTATDGFNYAAVSYMVTPQEVFTINGSATYDLTNNTTMFLEGGFANRQSDQLMGAEGTFWGQFVPADNPYNPVGEDLYINRRLKESGGRAFTQDLNDYRMVAGFEGYFDNGWSWDVSYNYTRFVDTRVDYGRANAQRFLNLTDPALCDADEACPEVWNPFAPGTLTQEMMDYAFLPNSPVVRGQTKQFMANISGDLGGFGLPAGPIAWAAGVEKRWEDYLYQPDGAALIGQIYSVAGEKTEGQYDVTEAYVEFDVPLLADLPGVEDLRLAAAFRSSNYDFLDASINKKFGLEYTPFEGLLIRGTYADGFRAPSITELYAPQQESNLPYNEPCDNWQDDPSQALRDNCASEGLPGDFQLASNQSASLVGGNPDLGPEESESMTVGFVYSPEFIENFSVSVDYFNIEIQDGVGSVDTNTIVNGCYYSVDFSSPLCDLILGAEEMGRPAYNSTAPNRDNLGSVAGIVASLANLSVFETAGYDFDINWSTEVGTGLLKLRLDGTYLDDYSFISSPGAEKTQYAGYFAADQWEGNPAAFSKLRTNFTANYAFNDWDFTYTARYMQGTEDLNGVKDDGGSYYAGSAVYHDLQGSFSLSEATTLSAGIRNMFDRKPPYVTNDDDMNTIATSYDLSGAYWYVRMNMRF</sequence>
<dbReference type="GO" id="GO:0009279">
    <property type="term" value="C:cell outer membrane"/>
    <property type="evidence" value="ECO:0007669"/>
    <property type="project" value="UniProtKB-SubCell"/>
</dbReference>
<evidence type="ECO:0000256" key="5">
    <source>
        <dbReference type="ARBA" id="ARBA00023077"/>
    </source>
</evidence>
<dbReference type="Pfam" id="PF07715">
    <property type="entry name" value="Plug"/>
    <property type="match status" value="1"/>
</dbReference>
<keyword evidence="3 8" id="KW-1134">Transmembrane beta strand</keyword>
<feature type="domain" description="TonB-dependent receptor plug" evidence="12">
    <location>
        <begin position="58"/>
        <end position="163"/>
    </location>
</feature>
<proteinExistence type="inferred from homology"/>
<evidence type="ECO:0000313" key="13">
    <source>
        <dbReference type="EMBL" id="RUO74431.1"/>
    </source>
</evidence>
<dbReference type="InterPro" id="IPR037066">
    <property type="entry name" value="Plug_dom_sf"/>
</dbReference>
<dbReference type="SUPFAM" id="SSF56935">
    <property type="entry name" value="Porins"/>
    <property type="match status" value="1"/>
</dbReference>
<evidence type="ECO:0000256" key="7">
    <source>
        <dbReference type="ARBA" id="ARBA00023237"/>
    </source>
</evidence>
<dbReference type="InterPro" id="IPR036942">
    <property type="entry name" value="Beta-barrel_TonB_sf"/>
</dbReference>
<gene>
    <name evidence="13" type="ORF">CWI80_03575</name>
</gene>
<evidence type="ECO:0000313" key="14">
    <source>
        <dbReference type="Proteomes" id="UP000287022"/>
    </source>
</evidence>
<keyword evidence="6 8" id="KW-0472">Membrane</keyword>
<dbReference type="InterPro" id="IPR039426">
    <property type="entry name" value="TonB-dep_rcpt-like"/>
</dbReference>
<dbReference type="AlphaFoldDB" id="A0A432Z9A8"/>
<evidence type="ECO:0000256" key="6">
    <source>
        <dbReference type="ARBA" id="ARBA00023136"/>
    </source>
</evidence>
<comment type="caution">
    <text evidence="13">The sequence shown here is derived from an EMBL/GenBank/DDBJ whole genome shotgun (WGS) entry which is preliminary data.</text>
</comment>
<keyword evidence="4 8" id="KW-0812">Transmembrane</keyword>
<dbReference type="EMBL" id="PIQE01000001">
    <property type="protein sequence ID" value="RUO74431.1"/>
    <property type="molecule type" value="Genomic_DNA"/>
</dbReference>